<sequence length="384" mass="46591">MKSILKFLFKLLVVASCIMILLIGGLEINKYLTDYSKEAEQKRELYEIRLKLIEEVDTNYRILKSIVPKWNRFYAELSLKRDRDTVQHKEIEPKDFLIVHQQLFHFNHEIDKIESHKWETYKYKISDLGKYQDTEDLMQWRQEKSHMITKTYILQEQLMYDLEELNKASHDILAFSNSKIYTDNTNIQYNFEYKKFYYYLNKVDKSIYNLLKHQYADNLNHLIRTSSELRNRYRNILLEKEYYKLETQKENAVDTISIALQKCMAQKKNNGINMNNFKYYTKQKDDQLLVLLKKQDSTHKISKQSRTELVDNVNTCLKDLKLQDVAAYYISIQLDDYDYIIKTPDIEIIEKTKNNETYTFQLQYFYRNQVIEEFFVDNIWYPKE</sequence>
<organism evidence="2 3">
    <name type="scientific">Aquimarina algicola</name>
    <dbReference type="NCBI Taxonomy" id="2589995"/>
    <lineage>
        <taxon>Bacteria</taxon>
        <taxon>Pseudomonadati</taxon>
        <taxon>Bacteroidota</taxon>
        <taxon>Flavobacteriia</taxon>
        <taxon>Flavobacteriales</taxon>
        <taxon>Flavobacteriaceae</taxon>
        <taxon>Aquimarina</taxon>
    </lineage>
</organism>
<dbReference type="Proteomes" id="UP000315540">
    <property type="component" value="Unassembled WGS sequence"/>
</dbReference>
<comment type="caution">
    <text evidence="2">The sequence shown here is derived from an EMBL/GenBank/DDBJ whole genome shotgun (WGS) entry which is preliminary data.</text>
</comment>
<keyword evidence="1" id="KW-0472">Membrane</keyword>
<proteinExistence type="predicted"/>
<evidence type="ECO:0000313" key="3">
    <source>
        <dbReference type="Proteomes" id="UP000315540"/>
    </source>
</evidence>
<keyword evidence="1" id="KW-1133">Transmembrane helix</keyword>
<gene>
    <name evidence="2" type="ORF">FHK87_14635</name>
</gene>
<dbReference type="EMBL" id="VFWZ01000004">
    <property type="protein sequence ID" value="TPN85258.1"/>
    <property type="molecule type" value="Genomic_DNA"/>
</dbReference>
<dbReference type="AlphaFoldDB" id="A0A504JBL7"/>
<dbReference type="RefSeq" id="WP_140594357.1">
    <property type="nucleotide sequence ID" value="NZ_VFWZ01000004.1"/>
</dbReference>
<accession>A0A504JBL7</accession>
<feature type="transmembrane region" description="Helical" evidence="1">
    <location>
        <begin position="7"/>
        <end position="26"/>
    </location>
</feature>
<name>A0A504JBL7_9FLAO</name>
<evidence type="ECO:0000313" key="2">
    <source>
        <dbReference type="EMBL" id="TPN85258.1"/>
    </source>
</evidence>
<keyword evidence="3" id="KW-1185">Reference proteome</keyword>
<reference evidence="2 3" key="1">
    <citation type="submission" date="2019-06" db="EMBL/GenBank/DDBJ databases">
        <authorList>
            <person name="Meng X."/>
        </authorList>
    </citation>
    <scope>NUCLEOTIDE SEQUENCE [LARGE SCALE GENOMIC DNA]</scope>
    <source>
        <strain evidence="2 3">M625</strain>
    </source>
</reference>
<protein>
    <submittedName>
        <fullName evidence="2">Uncharacterized protein</fullName>
    </submittedName>
</protein>
<evidence type="ECO:0000256" key="1">
    <source>
        <dbReference type="SAM" id="Phobius"/>
    </source>
</evidence>
<keyword evidence="1" id="KW-0812">Transmembrane</keyword>